<reference evidence="3" key="1">
    <citation type="journal article" date="2010" name="Nature">
        <title>The Amphimedon queenslandica genome and the evolution of animal complexity.</title>
        <authorList>
            <person name="Srivastava M."/>
            <person name="Simakov O."/>
            <person name="Chapman J."/>
            <person name="Fahey B."/>
            <person name="Gauthier M.E."/>
            <person name="Mitros T."/>
            <person name="Richards G.S."/>
            <person name="Conaco C."/>
            <person name="Dacre M."/>
            <person name="Hellsten U."/>
            <person name="Larroux C."/>
            <person name="Putnam N.H."/>
            <person name="Stanke M."/>
            <person name="Adamska M."/>
            <person name="Darling A."/>
            <person name="Degnan S.M."/>
            <person name="Oakley T.H."/>
            <person name="Plachetzki D.C."/>
            <person name="Zhai Y."/>
            <person name="Adamski M."/>
            <person name="Calcino A."/>
            <person name="Cummins S.F."/>
            <person name="Goodstein D.M."/>
            <person name="Harris C."/>
            <person name="Jackson D.J."/>
            <person name="Leys S.P."/>
            <person name="Shu S."/>
            <person name="Woodcroft B.J."/>
            <person name="Vervoort M."/>
            <person name="Kosik K.S."/>
            <person name="Manning G."/>
            <person name="Degnan B.M."/>
            <person name="Rokhsar D.S."/>
        </authorList>
    </citation>
    <scope>NUCLEOTIDE SEQUENCE [LARGE SCALE GENOMIC DNA]</scope>
</reference>
<accession>A0AAN0JUA1</accession>
<name>A0AAN0JUA1_AMPQE</name>
<dbReference type="GeneID" id="109588795"/>
<evidence type="ECO:0000313" key="2">
    <source>
        <dbReference type="EnsemblMetazoa" id="XP_019860465.1"/>
    </source>
</evidence>
<keyword evidence="1" id="KW-0812">Transmembrane</keyword>
<feature type="transmembrane region" description="Helical" evidence="1">
    <location>
        <begin position="51"/>
        <end position="80"/>
    </location>
</feature>
<proteinExistence type="predicted"/>
<sequence>MCDENDAANITNCISEISSMPSSPTMSSFLLVPSKSYLPEEPEIDDSDNDVAVIIFIVSFVAVGLSIILFIGIVSTIIIYRKKKKPSKHTVTNTTPLGINPSAIVISNPLFVPKSRRENERLPNRNVVMNPIFEEQDSESVSEVEAESDSISYADVIDQNFISKSEDFEPLYDRAKSEQNFQPHDHHTASDNDSFHLDDFTLY</sequence>
<dbReference type="AlphaFoldDB" id="A0AAN0JUA1"/>
<dbReference type="EnsemblMetazoa" id="XM_020004906.1">
    <property type="protein sequence ID" value="XP_019860465.1"/>
    <property type="gene ID" value="LOC109588795"/>
</dbReference>
<organism evidence="2 3">
    <name type="scientific">Amphimedon queenslandica</name>
    <name type="common">Sponge</name>
    <dbReference type="NCBI Taxonomy" id="400682"/>
    <lineage>
        <taxon>Eukaryota</taxon>
        <taxon>Metazoa</taxon>
        <taxon>Porifera</taxon>
        <taxon>Demospongiae</taxon>
        <taxon>Heteroscleromorpha</taxon>
        <taxon>Haplosclerida</taxon>
        <taxon>Niphatidae</taxon>
        <taxon>Amphimedon</taxon>
    </lineage>
</organism>
<dbReference type="Proteomes" id="UP000007879">
    <property type="component" value="Unassembled WGS sequence"/>
</dbReference>
<keyword evidence="1" id="KW-1133">Transmembrane helix</keyword>
<keyword evidence="1" id="KW-0472">Membrane</keyword>
<protein>
    <submittedName>
        <fullName evidence="2">Uncharacterized protein</fullName>
    </submittedName>
</protein>
<dbReference type="KEGG" id="aqu:109588795"/>
<evidence type="ECO:0000313" key="3">
    <source>
        <dbReference type="Proteomes" id="UP000007879"/>
    </source>
</evidence>
<reference evidence="2" key="2">
    <citation type="submission" date="2024-06" db="UniProtKB">
        <authorList>
            <consortium name="EnsemblMetazoa"/>
        </authorList>
    </citation>
    <scope>IDENTIFICATION</scope>
</reference>
<dbReference type="RefSeq" id="XP_019860465.1">
    <property type="nucleotide sequence ID" value="XM_020004906.1"/>
</dbReference>
<keyword evidence="3" id="KW-1185">Reference proteome</keyword>
<evidence type="ECO:0000256" key="1">
    <source>
        <dbReference type="SAM" id="Phobius"/>
    </source>
</evidence>